<dbReference type="InterPro" id="IPR015421">
    <property type="entry name" value="PyrdxlP-dep_Trfase_major"/>
</dbReference>
<dbReference type="GO" id="GO:0004793">
    <property type="term" value="F:threonine aldolase activity"/>
    <property type="evidence" value="ECO:0007669"/>
    <property type="project" value="UniProtKB-UniRule"/>
</dbReference>
<dbReference type="InterPro" id="IPR001597">
    <property type="entry name" value="ArAA_b-elim_lyase/Thr_aldolase"/>
</dbReference>
<dbReference type="GO" id="GO:0006567">
    <property type="term" value="P:L-threonine catabolic process"/>
    <property type="evidence" value="ECO:0007669"/>
    <property type="project" value="UniProtKB-UniRule"/>
</dbReference>
<evidence type="ECO:0000256" key="5">
    <source>
        <dbReference type="PIRNR" id="PIRNR038940"/>
    </source>
</evidence>
<evidence type="ECO:0000256" key="1">
    <source>
        <dbReference type="ARBA" id="ARBA00001933"/>
    </source>
</evidence>
<dbReference type="Gene3D" id="3.90.1150.10">
    <property type="entry name" value="Aspartate Aminotransferase, domain 1"/>
    <property type="match status" value="1"/>
</dbReference>
<sequence>MNLASDNVVGASRPVLEALLAANQGAEGAYGADAHTAKAEAMLSDVFERECVSSLVATGTGANALALAALTPPWGAVFCHAEAHVLDDECGAPEMFTAGAKIVGIPGAAGKFTPAGLEAALERFPKGVAKAVQPACVSISQVTEAGTLYTLEEIGLIADTAKRHGLKVHLDGARFANALAGLGCTAAEMTWKAGVDVVSFGATKNGGLACEAVVFFDKATAENFTFRRKRGGHTVSKGRLLGAQMVGYLQDDHWMHNARHANAVASTLSEGLAAVAGVRRVWPTQANEVFVSLPAAVAARLKDAGVRFAPWSSGSMPEGFAIAADDVFARFVTSFATREDDIAKLVAIARG</sequence>
<keyword evidence="8" id="KW-1185">Reference proteome</keyword>
<comment type="catalytic activity">
    <reaction evidence="5">
        <text>L-threonine = acetaldehyde + glycine</text>
        <dbReference type="Rhea" id="RHEA:19625"/>
        <dbReference type="ChEBI" id="CHEBI:15343"/>
        <dbReference type="ChEBI" id="CHEBI:57305"/>
        <dbReference type="ChEBI" id="CHEBI:57926"/>
        <dbReference type="EC" id="4.1.2.48"/>
    </reaction>
</comment>
<dbReference type="EMBL" id="BMES01000002">
    <property type="protein sequence ID" value="GGH30383.1"/>
    <property type="molecule type" value="Genomic_DNA"/>
</dbReference>
<comment type="subunit">
    <text evidence="3">Homotetramer.</text>
</comment>
<dbReference type="EC" id="4.1.2.48" evidence="5"/>
<keyword evidence="4 5" id="KW-0663">Pyridoxal phosphate</keyword>
<evidence type="ECO:0000256" key="4">
    <source>
        <dbReference type="ARBA" id="ARBA00022898"/>
    </source>
</evidence>
<comment type="function">
    <text evidence="5">Catalyzes the cleavage of L-allo-threonine and L-threonine to glycine and acetaldehyde.</text>
</comment>
<dbReference type="InterPro" id="IPR026273">
    <property type="entry name" value="Low_specificity_L-TA_bact"/>
</dbReference>
<keyword evidence="5" id="KW-0456">Lyase</keyword>
<dbReference type="AlphaFoldDB" id="A0A917ICE8"/>
<evidence type="ECO:0000256" key="3">
    <source>
        <dbReference type="ARBA" id="ARBA00011881"/>
    </source>
</evidence>
<comment type="cofactor">
    <cofactor evidence="1 5">
        <name>pyridoxal 5'-phosphate</name>
        <dbReference type="ChEBI" id="CHEBI:597326"/>
    </cofactor>
</comment>
<reference evidence="7" key="1">
    <citation type="journal article" date="2014" name="Int. J. Syst. Evol. Microbiol.">
        <title>Complete genome sequence of Corynebacterium casei LMG S-19264T (=DSM 44701T), isolated from a smear-ripened cheese.</title>
        <authorList>
            <consortium name="US DOE Joint Genome Institute (JGI-PGF)"/>
            <person name="Walter F."/>
            <person name="Albersmeier A."/>
            <person name="Kalinowski J."/>
            <person name="Ruckert C."/>
        </authorList>
    </citation>
    <scope>NUCLEOTIDE SEQUENCE</scope>
    <source>
        <strain evidence="7">CGMCC 1.12214</strain>
    </source>
</reference>
<protein>
    <recommendedName>
        <fullName evidence="5">L-threonine aldolase</fullName>
        <ecNumber evidence="5">4.1.2.48</ecNumber>
    </recommendedName>
</protein>
<evidence type="ECO:0000313" key="7">
    <source>
        <dbReference type="EMBL" id="GGH30383.1"/>
    </source>
</evidence>
<evidence type="ECO:0000259" key="6">
    <source>
        <dbReference type="Pfam" id="PF01212"/>
    </source>
</evidence>
<dbReference type="InterPro" id="IPR015424">
    <property type="entry name" value="PyrdxlP-dep_Trfase"/>
</dbReference>
<accession>A0A917ICE8</accession>
<proteinExistence type="inferred from homology"/>
<gene>
    <name evidence="7" type="ORF">GCM10007036_40940</name>
</gene>
<dbReference type="Proteomes" id="UP000603912">
    <property type="component" value="Unassembled WGS sequence"/>
</dbReference>
<reference evidence="7" key="2">
    <citation type="submission" date="2020-09" db="EMBL/GenBank/DDBJ databases">
        <authorList>
            <person name="Sun Q."/>
            <person name="Zhou Y."/>
        </authorList>
    </citation>
    <scope>NUCLEOTIDE SEQUENCE</scope>
    <source>
        <strain evidence="7">CGMCC 1.12214</strain>
    </source>
</reference>
<dbReference type="RefSeq" id="WP_188519514.1">
    <property type="nucleotide sequence ID" value="NZ_BMES01000002.1"/>
</dbReference>
<dbReference type="SUPFAM" id="SSF53383">
    <property type="entry name" value="PLP-dependent transferases"/>
    <property type="match status" value="1"/>
</dbReference>
<evidence type="ECO:0000256" key="2">
    <source>
        <dbReference type="ARBA" id="ARBA00006966"/>
    </source>
</evidence>
<comment type="similarity">
    <text evidence="2 5">Belongs to the threonine aldolase family.</text>
</comment>
<evidence type="ECO:0000313" key="8">
    <source>
        <dbReference type="Proteomes" id="UP000603912"/>
    </source>
</evidence>
<comment type="catalytic activity">
    <reaction evidence="5">
        <text>L-allo-threonine = acetaldehyde + glycine</text>
        <dbReference type="Rhea" id="RHEA:26209"/>
        <dbReference type="ChEBI" id="CHEBI:15343"/>
        <dbReference type="ChEBI" id="CHEBI:57305"/>
        <dbReference type="ChEBI" id="CHEBI:58585"/>
        <dbReference type="EC" id="4.1.2.48"/>
    </reaction>
</comment>
<organism evidence="7 8">
    <name type="scientific">Alsobacter metallidurans</name>
    <dbReference type="NCBI Taxonomy" id="340221"/>
    <lineage>
        <taxon>Bacteria</taxon>
        <taxon>Pseudomonadati</taxon>
        <taxon>Pseudomonadota</taxon>
        <taxon>Alphaproteobacteria</taxon>
        <taxon>Hyphomicrobiales</taxon>
        <taxon>Alsobacteraceae</taxon>
        <taxon>Alsobacter</taxon>
    </lineage>
</organism>
<dbReference type="PANTHER" id="PTHR48097:SF5">
    <property type="entry name" value="LOW SPECIFICITY L-THREONINE ALDOLASE"/>
    <property type="match status" value="1"/>
</dbReference>
<dbReference type="PANTHER" id="PTHR48097">
    <property type="entry name" value="L-THREONINE ALDOLASE-RELATED"/>
    <property type="match status" value="1"/>
</dbReference>
<dbReference type="Pfam" id="PF01212">
    <property type="entry name" value="Beta_elim_lyase"/>
    <property type="match status" value="1"/>
</dbReference>
<name>A0A917ICE8_9HYPH</name>
<dbReference type="Gene3D" id="3.40.640.10">
    <property type="entry name" value="Type I PLP-dependent aspartate aminotransferase-like (Major domain)"/>
    <property type="match status" value="1"/>
</dbReference>
<dbReference type="InterPro" id="IPR015422">
    <property type="entry name" value="PyrdxlP-dep_Trfase_small"/>
</dbReference>
<dbReference type="PIRSF" id="PIRSF038940">
    <property type="entry name" value="Low_specificity_LTA"/>
    <property type="match status" value="1"/>
</dbReference>
<comment type="caution">
    <text evidence="7">The sequence shown here is derived from an EMBL/GenBank/DDBJ whole genome shotgun (WGS) entry which is preliminary data.</text>
</comment>
<feature type="domain" description="Aromatic amino acid beta-eliminating lyase/threonine aldolase" evidence="6">
    <location>
        <begin position="2"/>
        <end position="292"/>
    </location>
</feature>